<evidence type="ECO:0000256" key="1">
    <source>
        <dbReference type="SAM" id="MobiDB-lite"/>
    </source>
</evidence>
<dbReference type="EMBL" id="KN293997">
    <property type="protein sequence ID" value="EEH40980.2"/>
    <property type="molecule type" value="Genomic_DNA"/>
</dbReference>
<reference evidence="2 3" key="1">
    <citation type="journal article" date="2011" name="PLoS Genet.">
        <title>Comparative genomic analysis of human fungal pathogens causing paracoccidioidomycosis.</title>
        <authorList>
            <person name="Desjardins C.A."/>
            <person name="Champion M.D."/>
            <person name="Holder J.W."/>
            <person name="Muszewska A."/>
            <person name="Goldberg J."/>
            <person name="Bailao A.M."/>
            <person name="Brigido M.M."/>
            <person name="Ferreira M.E."/>
            <person name="Garcia A.M."/>
            <person name="Grynberg M."/>
            <person name="Gujja S."/>
            <person name="Heiman D.I."/>
            <person name="Henn M.R."/>
            <person name="Kodira C.D."/>
            <person name="Leon-Narvaez H."/>
            <person name="Longo L.V."/>
            <person name="Ma L.J."/>
            <person name="Malavazi I."/>
            <person name="Matsuo A.L."/>
            <person name="Morais F.V."/>
            <person name="Pereira M."/>
            <person name="Rodriguez-Brito S."/>
            <person name="Sakthikumar S."/>
            <person name="Salem-Izacc S.M."/>
            <person name="Sykes S.M."/>
            <person name="Teixeira M.M."/>
            <person name="Vallejo M.C."/>
            <person name="Walter M.E."/>
            <person name="Yandava C."/>
            <person name="Young S."/>
            <person name="Zeng Q."/>
            <person name="Zucker J."/>
            <person name="Felipe M.S."/>
            <person name="Goldman G.H."/>
            <person name="Haas B.J."/>
            <person name="McEwen J.G."/>
            <person name="Nino-Vega G."/>
            <person name="Puccia R."/>
            <person name="San-Blas G."/>
            <person name="Soares C.M."/>
            <person name="Birren B.W."/>
            <person name="Cuomo C.A."/>
        </authorList>
    </citation>
    <scope>NUCLEOTIDE SEQUENCE [LARGE SCALE GENOMIC DNA]</scope>
    <source>
        <strain evidence="3">ATCC MYA-826 / Pb01</strain>
    </source>
</reference>
<keyword evidence="3" id="KW-1185">Reference proteome</keyword>
<dbReference type="VEuPathDB" id="FungiDB:PAAG_02956"/>
<proteinExistence type="predicted"/>
<sequence>METIMWRSRTAPMPEASQQSCRKRDAKLKLTLFAQHHSLPDLLAWFSNKGTPEQSAPEHDNDLTRTHGIRFHPFNITRFG</sequence>
<accession>C1GWR1</accession>
<dbReference type="AlphaFoldDB" id="C1GWR1"/>
<dbReference type="RefSeq" id="XP_015701880.1">
    <property type="nucleotide sequence ID" value="XM_015844802.1"/>
</dbReference>
<dbReference type="HOGENOM" id="CLU_2590405_0_0_1"/>
<evidence type="ECO:0000313" key="2">
    <source>
        <dbReference type="EMBL" id="EEH40980.2"/>
    </source>
</evidence>
<gene>
    <name evidence="2" type="ORF">PAAG_02956</name>
</gene>
<dbReference type="Proteomes" id="UP000002059">
    <property type="component" value="Partially assembled WGS sequence"/>
</dbReference>
<name>C1GWR1_PARBA</name>
<evidence type="ECO:0000313" key="3">
    <source>
        <dbReference type="Proteomes" id="UP000002059"/>
    </source>
</evidence>
<organism evidence="2 3">
    <name type="scientific">Paracoccidioides lutzii (strain ATCC MYA-826 / Pb01)</name>
    <name type="common">Paracoccidioides brasiliensis</name>
    <dbReference type="NCBI Taxonomy" id="502779"/>
    <lineage>
        <taxon>Eukaryota</taxon>
        <taxon>Fungi</taxon>
        <taxon>Dikarya</taxon>
        <taxon>Ascomycota</taxon>
        <taxon>Pezizomycotina</taxon>
        <taxon>Eurotiomycetes</taxon>
        <taxon>Eurotiomycetidae</taxon>
        <taxon>Onygenales</taxon>
        <taxon>Ajellomycetaceae</taxon>
        <taxon>Paracoccidioides</taxon>
    </lineage>
</organism>
<feature type="region of interest" description="Disordered" evidence="1">
    <location>
        <begin position="1"/>
        <end position="21"/>
    </location>
</feature>
<dbReference type="GeneID" id="9098698"/>
<protein>
    <submittedName>
        <fullName evidence="2">Uncharacterized protein</fullName>
    </submittedName>
</protein>
<dbReference type="KEGG" id="pbl:PAAG_02956"/>